<comment type="caution">
    <text evidence="1">The sequence shown here is derived from an EMBL/GenBank/DDBJ whole genome shotgun (WGS) entry which is preliminary data.</text>
</comment>
<reference evidence="2" key="1">
    <citation type="submission" date="2023-05" db="EMBL/GenBank/DDBJ databases">
        <title>Sedimentitalea sp. nov. JM2-8.</title>
        <authorList>
            <person name="Huang J."/>
        </authorList>
    </citation>
    <scope>NUCLEOTIDE SEQUENCE [LARGE SCALE GENOMIC DNA]</scope>
    <source>
        <strain evidence="2">KHS03</strain>
    </source>
</reference>
<keyword evidence="2" id="KW-1185">Reference proteome</keyword>
<accession>A0ABU3VBI9</accession>
<dbReference type="RefSeq" id="WP_316774499.1">
    <property type="nucleotide sequence ID" value="NZ_JASMWN010000003.1"/>
</dbReference>
<dbReference type="Proteomes" id="UP001255416">
    <property type="component" value="Unassembled WGS sequence"/>
</dbReference>
<organism evidence="1 2">
    <name type="scientific">Sedimentitalea todarodis</name>
    <dbReference type="NCBI Taxonomy" id="1631240"/>
    <lineage>
        <taxon>Bacteria</taxon>
        <taxon>Pseudomonadati</taxon>
        <taxon>Pseudomonadota</taxon>
        <taxon>Alphaproteobacteria</taxon>
        <taxon>Rhodobacterales</taxon>
        <taxon>Paracoccaceae</taxon>
        <taxon>Sedimentitalea</taxon>
    </lineage>
</organism>
<evidence type="ECO:0000313" key="2">
    <source>
        <dbReference type="Proteomes" id="UP001255416"/>
    </source>
</evidence>
<sequence length="359" mass="39068">MSCWLVPFRASEFTTFESKKILTGCESLHRYGPQEWYKQILETLMQRDETARMYPLLSILEILRVTPAAFHQHVYKGALAASLQEITETSLVSQISIPMRGTGVVREGGRFITLEGAVGLGVFFRLISGGVPSGLALRMAQTFIFLGETGDGTRAFQAGTPRPGADVFPTELGDTILVAISDSLILETGVGDGFAFVPGSHFTVELLAAWLGEQEADSASVCLVNLSELIAEIRAGVEDLAPVVIDVEYLPGTPAEDWPDRLSDPVVAFLSEHVDRDPRGRTPALDFRLAFSAWYARWKGEPIAERGKRGRGVSSVLGEALADLGVRKMKSNGKLTFAGIQWREIPATQALLSDALGRE</sequence>
<dbReference type="EMBL" id="JASMWN010000003">
    <property type="protein sequence ID" value="MDU9003529.1"/>
    <property type="molecule type" value="Genomic_DNA"/>
</dbReference>
<evidence type="ECO:0000313" key="1">
    <source>
        <dbReference type="EMBL" id="MDU9003529.1"/>
    </source>
</evidence>
<proteinExistence type="predicted"/>
<name>A0ABU3VBI9_9RHOB</name>
<gene>
    <name evidence="1" type="ORF">QO231_06640</name>
</gene>
<protein>
    <submittedName>
        <fullName evidence="1">Uncharacterized protein</fullName>
    </submittedName>
</protein>